<evidence type="ECO:0000256" key="1">
    <source>
        <dbReference type="ARBA" id="ARBA00004141"/>
    </source>
</evidence>
<dbReference type="GeneID" id="116943807"/>
<sequence length="204" mass="23291">MAMEGEPGFVVKFLYLLTLSTAWGMGIWVTFISGLIMRQHLPRKWLRSVQGLLFPIYFMLGSCCSILNLTLFALYHPRETLETQEVVQMWLWLVSVVSWALNARWFSDTTITSLEKMTAIEIEHGILGQEVVQPINKEGPPFDQSQDMKDMKEKCAQLEQRDQKYSRAVGRFRRYHKASLFANFVSLGCTGISLALVAQHLGAL</sequence>
<dbReference type="RefSeq" id="XP_032812939.1">
    <property type="nucleotide sequence ID" value="XM_032957048.1"/>
</dbReference>
<evidence type="ECO:0000256" key="6">
    <source>
        <dbReference type="ARBA" id="ARBA00023136"/>
    </source>
</evidence>
<keyword evidence="5 7" id="KW-1133">Transmembrane helix</keyword>
<proteinExistence type="inferred from homology"/>
<reference evidence="11 12" key="1">
    <citation type="submission" date="2025-04" db="UniProtKB">
        <authorList>
            <consortium name="RefSeq"/>
        </authorList>
    </citation>
    <scope>IDENTIFICATION</scope>
    <source>
        <tissue evidence="11 12">Sperm</tissue>
    </source>
</reference>
<dbReference type="AlphaFoldDB" id="A0AAJ7T8T8"/>
<evidence type="ECO:0000256" key="7">
    <source>
        <dbReference type="SAM" id="Phobius"/>
    </source>
</evidence>
<reference evidence="9" key="2">
    <citation type="submission" date="2025-05" db="UniProtKB">
        <authorList>
            <consortium name="RefSeq"/>
        </authorList>
    </citation>
    <scope>NUCLEOTIDE SEQUENCE [LARGE SCALE GENOMIC DNA]</scope>
    <source>
        <tissue evidence="10">Sperm</tissue>
    </source>
</reference>
<comment type="similarity">
    <text evidence="2">Belongs to the TMEM205 family.</text>
</comment>
<organism evidence="9 12">
    <name type="scientific">Petromyzon marinus</name>
    <name type="common">Sea lamprey</name>
    <dbReference type="NCBI Taxonomy" id="7757"/>
    <lineage>
        <taxon>Eukaryota</taxon>
        <taxon>Metazoa</taxon>
        <taxon>Chordata</taxon>
        <taxon>Craniata</taxon>
        <taxon>Vertebrata</taxon>
        <taxon>Cyclostomata</taxon>
        <taxon>Hyperoartia</taxon>
        <taxon>Petromyzontiformes</taxon>
        <taxon>Petromyzontidae</taxon>
        <taxon>Petromyzon</taxon>
    </lineage>
</organism>
<dbReference type="KEGG" id="pmrn:116943807"/>
<dbReference type="RefSeq" id="XP_032812922.1">
    <property type="nucleotide sequence ID" value="XM_032957031.1"/>
</dbReference>
<dbReference type="PANTHER" id="PTHR46916:SF2">
    <property type="entry name" value="TRANSMEMBRANE PROTEIN 205"/>
    <property type="match status" value="1"/>
</dbReference>
<keyword evidence="6 7" id="KW-0472">Membrane</keyword>
<dbReference type="CTD" id="374882"/>
<dbReference type="RefSeq" id="XP_032812930.1">
    <property type="nucleotide sequence ID" value="XM_032957039.1"/>
</dbReference>
<feature type="transmembrane region" description="Helical" evidence="7">
    <location>
        <begin position="13"/>
        <end position="37"/>
    </location>
</feature>
<dbReference type="InterPro" id="IPR025423">
    <property type="entry name" value="TMEM205-like"/>
</dbReference>
<keyword evidence="9" id="KW-1185">Reference proteome</keyword>
<feature type="transmembrane region" description="Helical" evidence="7">
    <location>
        <begin position="180"/>
        <end position="201"/>
    </location>
</feature>
<evidence type="ECO:0000313" key="10">
    <source>
        <dbReference type="RefSeq" id="XP_032812922.1"/>
    </source>
</evidence>
<comment type="subcellular location">
    <subcellularLocation>
        <location evidence="1">Membrane</location>
        <topology evidence="1">Multi-pass membrane protein</topology>
    </subcellularLocation>
</comment>
<evidence type="ECO:0000256" key="3">
    <source>
        <dbReference type="ARBA" id="ARBA00015041"/>
    </source>
</evidence>
<evidence type="ECO:0000256" key="2">
    <source>
        <dbReference type="ARBA" id="ARBA00011001"/>
    </source>
</evidence>
<name>A0AAJ7T8T8_PETMA</name>
<evidence type="ECO:0000256" key="4">
    <source>
        <dbReference type="ARBA" id="ARBA00022692"/>
    </source>
</evidence>
<protein>
    <recommendedName>
        <fullName evidence="3">Transmembrane protein 205</fullName>
    </recommendedName>
</protein>
<feature type="transmembrane region" description="Helical" evidence="7">
    <location>
        <begin position="87"/>
        <end position="107"/>
    </location>
</feature>
<evidence type="ECO:0000313" key="9">
    <source>
        <dbReference type="Proteomes" id="UP001318040"/>
    </source>
</evidence>
<evidence type="ECO:0000259" key="8">
    <source>
        <dbReference type="Pfam" id="PF13664"/>
    </source>
</evidence>
<dbReference type="Pfam" id="PF13664">
    <property type="entry name" value="DUF4149"/>
    <property type="match status" value="1"/>
</dbReference>
<accession>A0AAJ7T8T8</accession>
<evidence type="ECO:0000313" key="12">
    <source>
        <dbReference type="RefSeq" id="XP_032812939.1"/>
    </source>
</evidence>
<dbReference type="InterPro" id="IPR042623">
    <property type="entry name" value="TMEM205"/>
</dbReference>
<dbReference type="Proteomes" id="UP001318040">
    <property type="component" value="Chromosome 1"/>
</dbReference>
<dbReference type="GO" id="GO:0016020">
    <property type="term" value="C:membrane"/>
    <property type="evidence" value="ECO:0007669"/>
    <property type="project" value="UniProtKB-SubCell"/>
</dbReference>
<dbReference type="PANTHER" id="PTHR46916">
    <property type="entry name" value="TRANSMEMBRANE PROTEIN 205"/>
    <property type="match status" value="1"/>
</dbReference>
<evidence type="ECO:0000256" key="5">
    <source>
        <dbReference type="ARBA" id="ARBA00022989"/>
    </source>
</evidence>
<evidence type="ECO:0000313" key="11">
    <source>
        <dbReference type="RefSeq" id="XP_032812930.1"/>
    </source>
</evidence>
<gene>
    <name evidence="10 11 12" type="primary">TMEM205</name>
</gene>
<keyword evidence="4 7" id="KW-0812">Transmembrane</keyword>
<feature type="domain" description="TMEM205-like" evidence="8">
    <location>
        <begin position="17"/>
        <end position="110"/>
    </location>
</feature>
<feature type="transmembrane region" description="Helical" evidence="7">
    <location>
        <begin position="49"/>
        <end position="75"/>
    </location>
</feature>